<dbReference type="PANTHER" id="PTHR44936">
    <property type="entry name" value="SENSOR PROTEIN CREC"/>
    <property type="match status" value="1"/>
</dbReference>
<dbReference type="PROSITE" id="PS50109">
    <property type="entry name" value="HIS_KIN"/>
    <property type="match status" value="1"/>
</dbReference>
<dbReference type="PANTHER" id="PTHR44936:SF10">
    <property type="entry name" value="SENSOR PROTEIN RSTB"/>
    <property type="match status" value="1"/>
</dbReference>
<keyword evidence="9" id="KW-1133">Transmembrane helix</keyword>
<dbReference type="Gene3D" id="3.30.565.10">
    <property type="entry name" value="Histidine kinase-like ATPase, C-terminal domain"/>
    <property type="match status" value="1"/>
</dbReference>
<keyword evidence="9" id="KW-0812">Transmembrane</keyword>
<proteinExistence type="predicted"/>
<dbReference type="InterPro" id="IPR036097">
    <property type="entry name" value="HisK_dim/P_sf"/>
</dbReference>
<dbReference type="InterPro" id="IPR047994">
    <property type="entry name" value="ArsS-like"/>
</dbReference>
<dbReference type="GO" id="GO:0005524">
    <property type="term" value="F:ATP binding"/>
    <property type="evidence" value="ECO:0007669"/>
    <property type="project" value="UniProtKB-KW"/>
</dbReference>
<keyword evidence="8" id="KW-0067">ATP-binding</keyword>
<evidence type="ECO:0000313" key="11">
    <source>
        <dbReference type="EMBL" id="CAA6799211.1"/>
    </source>
</evidence>
<dbReference type="AlphaFoldDB" id="A0A6S6RZF7"/>
<evidence type="ECO:0000259" key="10">
    <source>
        <dbReference type="PROSITE" id="PS50109"/>
    </source>
</evidence>
<comment type="subcellular location">
    <subcellularLocation>
        <location evidence="2">Cell membrane</location>
        <topology evidence="2">Multi-pass membrane protein</topology>
    </subcellularLocation>
</comment>
<feature type="domain" description="Histidine kinase" evidence="10">
    <location>
        <begin position="215"/>
        <end position="391"/>
    </location>
</feature>
<evidence type="ECO:0000256" key="1">
    <source>
        <dbReference type="ARBA" id="ARBA00000085"/>
    </source>
</evidence>
<organism evidence="11">
    <name type="scientific">uncultured Sulfurovum sp</name>
    <dbReference type="NCBI Taxonomy" id="269237"/>
    <lineage>
        <taxon>Bacteria</taxon>
        <taxon>Pseudomonadati</taxon>
        <taxon>Campylobacterota</taxon>
        <taxon>Epsilonproteobacteria</taxon>
        <taxon>Campylobacterales</taxon>
        <taxon>Sulfurovaceae</taxon>
        <taxon>Sulfurovum</taxon>
        <taxon>environmental samples</taxon>
    </lineage>
</organism>
<evidence type="ECO:0000256" key="4">
    <source>
        <dbReference type="ARBA" id="ARBA00022475"/>
    </source>
</evidence>
<keyword evidence="9" id="KW-0472">Membrane</keyword>
<dbReference type="GO" id="GO:0005886">
    <property type="term" value="C:plasma membrane"/>
    <property type="evidence" value="ECO:0007669"/>
    <property type="project" value="UniProtKB-SubCell"/>
</dbReference>
<gene>
    <name evidence="11" type="ORF">HELGO_WM29971</name>
</gene>
<evidence type="ECO:0000256" key="5">
    <source>
        <dbReference type="ARBA" id="ARBA00022679"/>
    </source>
</evidence>
<keyword evidence="4" id="KW-1003">Cell membrane</keyword>
<evidence type="ECO:0000256" key="8">
    <source>
        <dbReference type="ARBA" id="ARBA00022840"/>
    </source>
</evidence>
<dbReference type="InterPro" id="IPR036890">
    <property type="entry name" value="HATPase_C_sf"/>
</dbReference>
<dbReference type="EMBL" id="CACVAR010000034">
    <property type="protein sequence ID" value="CAA6799211.1"/>
    <property type="molecule type" value="Genomic_DNA"/>
</dbReference>
<evidence type="ECO:0000256" key="7">
    <source>
        <dbReference type="ARBA" id="ARBA00022777"/>
    </source>
</evidence>
<keyword evidence="7 11" id="KW-0418">Kinase</keyword>
<evidence type="ECO:0000256" key="6">
    <source>
        <dbReference type="ARBA" id="ARBA00022741"/>
    </source>
</evidence>
<feature type="transmembrane region" description="Helical" evidence="9">
    <location>
        <begin position="130"/>
        <end position="152"/>
    </location>
</feature>
<keyword evidence="5" id="KW-0808">Transferase</keyword>
<reference evidence="11" key="1">
    <citation type="submission" date="2020-01" db="EMBL/GenBank/DDBJ databases">
        <authorList>
            <person name="Meier V. D."/>
            <person name="Meier V D."/>
        </authorList>
    </citation>
    <scope>NUCLEOTIDE SEQUENCE</scope>
    <source>
        <strain evidence="11">HLG_WM_MAG_03</strain>
    </source>
</reference>
<dbReference type="InterPro" id="IPR050980">
    <property type="entry name" value="2C_sensor_his_kinase"/>
</dbReference>
<sequence>MGNLIFKLKLLGAFLAVLVTIMIYFGMEYGINHAKGREITNSILLYKTLKKGNKTFIANYLNKNHLKEVSWGEVEDVLKEAAFVIETPIYREVFESGNIALYTHKNYYYYSFNINGHTHYFKNLHRDDNYVLYLSLAVTLLLFMLLSIYIYIINAIRPIKELYKKIHNFGNKQENLVEETEFKNQDEIALVSLEFDKAVERIAKLENTRTLFWRNIMHELKTPMTQGVLMTHMLEVDATEKEQLLTVFNRMKEQLNKLKQLEHLSADTLELELQEVNMVNIIDDIRDILQADYLAINYEMIPQKFKVNTELFSIALKNLIANALTYSPDHSVWIKHKNNALYIVNKGQSLNSTFETYTKPFVREDLSKNGMGLGLYLSKEIFLKHNVKMSYKYYHDHHMIILDLKNIIA</sequence>
<name>A0A6S6RZF7_9BACT</name>
<dbReference type="InterPro" id="IPR003661">
    <property type="entry name" value="HisK_dim/P_dom"/>
</dbReference>
<evidence type="ECO:0000256" key="3">
    <source>
        <dbReference type="ARBA" id="ARBA00012438"/>
    </source>
</evidence>
<dbReference type="EC" id="2.7.13.3" evidence="3"/>
<keyword evidence="6" id="KW-0547">Nucleotide-binding</keyword>
<dbReference type="GO" id="GO:0000155">
    <property type="term" value="F:phosphorelay sensor kinase activity"/>
    <property type="evidence" value="ECO:0007669"/>
    <property type="project" value="InterPro"/>
</dbReference>
<dbReference type="Gene3D" id="1.10.287.130">
    <property type="match status" value="1"/>
</dbReference>
<evidence type="ECO:0000256" key="2">
    <source>
        <dbReference type="ARBA" id="ARBA00004651"/>
    </source>
</evidence>
<dbReference type="SUPFAM" id="SSF47384">
    <property type="entry name" value="Homodimeric domain of signal transducing histidine kinase"/>
    <property type="match status" value="1"/>
</dbReference>
<comment type="catalytic activity">
    <reaction evidence="1">
        <text>ATP + protein L-histidine = ADP + protein N-phospho-L-histidine.</text>
        <dbReference type="EC" id="2.7.13.3"/>
    </reaction>
</comment>
<dbReference type="NCBIfam" id="NF038389">
    <property type="entry name" value="ArsS_fam_HK"/>
    <property type="match status" value="1"/>
</dbReference>
<accession>A0A6S6RZF7</accession>
<dbReference type="CDD" id="cd00082">
    <property type="entry name" value="HisKA"/>
    <property type="match status" value="1"/>
</dbReference>
<feature type="transmembrane region" description="Helical" evidence="9">
    <location>
        <begin position="6"/>
        <end position="27"/>
    </location>
</feature>
<dbReference type="InterPro" id="IPR005467">
    <property type="entry name" value="His_kinase_dom"/>
</dbReference>
<protein>
    <recommendedName>
        <fullName evidence="3">histidine kinase</fullName>
        <ecNumber evidence="3">2.7.13.3</ecNumber>
    </recommendedName>
</protein>
<dbReference type="SUPFAM" id="SSF55874">
    <property type="entry name" value="ATPase domain of HSP90 chaperone/DNA topoisomerase II/histidine kinase"/>
    <property type="match status" value="1"/>
</dbReference>
<evidence type="ECO:0000256" key="9">
    <source>
        <dbReference type="SAM" id="Phobius"/>
    </source>
</evidence>